<dbReference type="AlphaFoldDB" id="A0A9W6BZ68"/>
<sequence>MRPRGAASPPSAPPLSLPPPGRFLAAAALHEGVLPFLERLMCRAGEQSASPEATVLGGVATRGAVGEFFPVALAYGKQDEAAALVATVGKLFRRLEMESVSGGIGMGATVPPQPLLPPPRLDHSLAFALILASSTARHAGMLATGFCDDDDSSESGGSGGTGGSGGGGGGGGSNNAGLVTPPPPPLPPVPPLPPLSMLSSSQKPVTSMPAWRAVLLQPPGSGPAAASSVAALKVAAAAALTVAAVAADPLELALAGSRLWPPAHHREGVWGPTAAAATVSAAAAAATFSAAKRCIGPETSLRHSPNNNT</sequence>
<reference evidence="2 3" key="1">
    <citation type="journal article" date="2023" name="Commun. Biol.">
        <title>Reorganization of the ancestral sex-determining regions during the evolution of trioecy in Pleodorina starrii.</title>
        <authorList>
            <person name="Takahashi K."/>
            <person name="Suzuki S."/>
            <person name="Kawai-Toyooka H."/>
            <person name="Yamamoto K."/>
            <person name="Hamaji T."/>
            <person name="Ootsuki R."/>
            <person name="Yamaguchi H."/>
            <person name="Kawachi M."/>
            <person name="Higashiyama T."/>
            <person name="Nozaki H."/>
        </authorList>
    </citation>
    <scope>NUCLEOTIDE SEQUENCE [LARGE SCALE GENOMIC DNA]</scope>
    <source>
        <strain evidence="2 3">NIES-4479</strain>
    </source>
</reference>
<name>A0A9W6BZ68_9CHLO</name>
<keyword evidence="3" id="KW-1185">Reference proteome</keyword>
<evidence type="ECO:0000256" key="1">
    <source>
        <dbReference type="SAM" id="MobiDB-lite"/>
    </source>
</evidence>
<accession>A0A9W6BZ68</accession>
<organism evidence="2 3">
    <name type="scientific">Pleodorina starrii</name>
    <dbReference type="NCBI Taxonomy" id="330485"/>
    <lineage>
        <taxon>Eukaryota</taxon>
        <taxon>Viridiplantae</taxon>
        <taxon>Chlorophyta</taxon>
        <taxon>core chlorophytes</taxon>
        <taxon>Chlorophyceae</taxon>
        <taxon>CS clade</taxon>
        <taxon>Chlamydomonadales</taxon>
        <taxon>Volvocaceae</taxon>
        <taxon>Pleodorina</taxon>
    </lineage>
</organism>
<protein>
    <submittedName>
        <fullName evidence="2">Uncharacterized protein</fullName>
    </submittedName>
</protein>
<evidence type="ECO:0000313" key="2">
    <source>
        <dbReference type="EMBL" id="GLC60984.1"/>
    </source>
</evidence>
<gene>
    <name evidence="2" type="primary">PLESTB002747</name>
    <name evidence="2" type="ORF">PLESTB_001702800</name>
</gene>
<evidence type="ECO:0000313" key="3">
    <source>
        <dbReference type="Proteomes" id="UP001165080"/>
    </source>
</evidence>
<feature type="compositionally biased region" description="Pro residues" evidence="1">
    <location>
        <begin position="180"/>
        <end position="194"/>
    </location>
</feature>
<comment type="caution">
    <text evidence="2">The sequence shown here is derived from an EMBL/GenBank/DDBJ whole genome shotgun (WGS) entry which is preliminary data.</text>
</comment>
<feature type="region of interest" description="Disordered" evidence="1">
    <location>
        <begin position="150"/>
        <end position="203"/>
    </location>
</feature>
<dbReference type="Proteomes" id="UP001165080">
    <property type="component" value="Unassembled WGS sequence"/>
</dbReference>
<proteinExistence type="predicted"/>
<feature type="compositionally biased region" description="Gly residues" evidence="1">
    <location>
        <begin position="156"/>
        <end position="174"/>
    </location>
</feature>
<dbReference type="EMBL" id="BRXU01000040">
    <property type="protein sequence ID" value="GLC60984.1"/>
    <property type="molecule type" value="Genomic_DNA"/>
</dbReference>